<dbReference type="PANTHER" id="PTHR23028:SF53">
    <property type="entry name" value="ACYL_TRANSF_3 DOMAIN-CONTAINING PROTEIN"/>
    <property type="match status" value="1"/>
</dbReference>
<feature type="domain" description="Acyltransferase 3" evidence="2">
    <location>
        <begin position="13"/>
        <end position="339"/>
    </location>
</feature>
<dbReference type="GO" id="GO:0016747">
    <property type="term" value="F:acyltransferase activity, transferring groups other than amino-acyl groups"/>
    <property type="evidence" value="ECO:0007669"/>
    <property type="project" value="InterPro"/>
</dbReference>
<name>A0A502GNA9_9BACT</name>
<dbReference type="EMBL" id="RCYZ01000008">
    <property type="protein sequence ID" value="TPG62918.1"/>
    <property type="molecule type" value="Genomic_DNA"/>
</dbReference>
<dbReference type="GO" id="GO:0016020">
    <property type="term" value="C:membrane"/>
    <property type="evidence" value="ECO:0007669"/>
    <property type="project" value="TreeGrafter"/>
</dbReference>
<proteinExistence type="predicted"/>
<dbReference type="Proteomes" id="UP000317646">
    <property type="component" value="Unassembled WGS sequence"/>
</dbReference>
<evidence type="ECO:0000313" key="4">
    <source>
        <dbReference type="Proteomes" id="UP000317646"/>
    </source>
</evidence>
<dbReference type="RefSeq" id="WP_140468798.1">
    <property type="nucleotide sequence ID" value="NZ_RCYZ01000008.1"/>
</dbReference>
<reference evidence="3 4" key="1">
    <citation type="journal article" date="2019" name="Environ. Microbiol.">
        <title>Species interactions and distinct microbial communities in high Arctic permafrost affected cryosols are associated with the CH4 and CO2 gas fluxes.</title>
        <authorList>
            <person name="Altshuler I."/>
            <person name="Hamel J."/>
            <person name="Turney S."/>
            <person name="Magnuson E."/>
            <person name="Levesque R."/>
            <person name="Greer C."/>
            <person name="Whyte L.G."/>
        </authorList>
    </citation>
    <scope>NUCLEOTIDE SEQUENCE [LARGE SCALE GENOMIC DNA]</scope>
    <source>
        <strain evidence="3 4">S9.2P</strain>
    </source>
</reference>
<feature type="transmembrane region" description="Helical" evidence="1">
    <location>
        <begin position="174"/>
        <end position="191"/>
    </location>
</feature>
<feature type="transmembrane region" description="Helical" evidence="1">
    <location>
        <begin position="148"/>
        <end position="167"/>
    </location>
</feature>
<evidence type="ECO:0000313" key="3">
    <source>
        <dbReference type="EMBL" id="TPG62918.1"/>
    </source>
</evidence>
<protein>
    <submittedName>
        <fullName evidence="3">Acyltransferase</fullName>
    </submittedName>
</protein>
<feature type="transmembrane region" description="Helical" evidence="1">
    <location>
        <begin position="322"/>
        <end position="343"/>
    </location>
</feature>
<keyword evidence="4" id="KW-1185">Reference proteome</keyword>
<dbReference type="GO" id="GO:0009103">
    <property type="term" value="P:lipopolysaccharide biosynthetic process"/>
    <property type="evidence" value="ECO:0007669"/>
    <property type="project" value="TreeGrafter"/>
</dbReference>
<dbReference type="Pfam" id="PF01757">
    <property type="entry name" value="Acyl_transf_3"/>
    <property type="match status" value="1"/>
</dbReference>
<feature type="transmembrane region" description="Helical" evidence="1">
    <location>
        <begin position="197"/>
        <end position="217"/>
    </location>
</feature>
<dbReference type="InterPro" id="IPR002656">
    <property type="entry name" value="Acyl_transf_3_dom"/>
</dbReference>
<keyword evidence="1" id="KW-0472">Membrane</keyword>
<comment type="caution">
    <text evidence="3">The sequence shown here is derived from an EMBL/GenBank/DDBJ whole genome shotgun (WGS) entry which is preliminary data.</text>
</comment>
<feature type="transmembrane region" description="Helical" evidence="1">
    <location>
        <begin position="289"/>
        <end position="310"/>
    </location>
</feature>
<keyword evidence="3" id="KW-0012">Acyltransferase</keyword>
<sequence>MEPEPRKLPLRFYEIDLLRFLAALSVVLYHYTYRGYMADHYSPVPFAGIGRVTKYGYLGVELFFIISGYVVLLSAQGKTVRQFFLSRVTRLYPAFWAACTLTFLVERLWGPGAAGGPVGAGLHPTTGQYLANLTMLHGFFGVPDLDTAYWTLTIEIAFYFLVSLLIGYHLLRHLDLVLLLWLLYVDLAGAAPVASPFAYLFFPQYAPYFIAGMLFYLLQQPQGRTWLRYVLLAVAFLLALRSSVARAGDVAAYFHDPTAWQVGVGAVTAFFLLFYLVAFRKISFGRFPWLARLGALTYPLYLIHGNIGFVAFHRLGPFLNKYALLGGALVGALLAAYAIHTLVEKRLSKPLGAHINRWLTRLDQGADAAVGPPAGHG</sequence>
<evidence type="ECO:0000256" key="1">
    <source>
        <dbReference type="SAM" id="Phobius"/>
    </source>
</evidence>
<dbReference type="PANTHER" id="PTHR23028">
    <property type="entry name" value="ACETYLTRANSFERASE"/>
    <property type="match status" value="1"/>
</dbReference>
<feature type="transmembrane region" description="Helical" evidence="1">
    <location>
        <begin position="229"/>
        <end position="247"/>
    </location>
</feature>
<organism evidence="3 4">
    <name type="scientific">Hymenobacter nivis</name>
    <dbReference type="NCBI Taxonomy" id="1850093"/>
    <lineage>
        <taxon>Bacteria</taxon>
        <taxon>Pseudomonadati</taxon>
        <taxon>Bacteroidota</taxon>
        <taxon>Cytophagia</taxon>
        <taxon>Cytophagales</taxon>
        <taxon>Hymenobacteraceae</taxon>
        <taxon>Hymenobacter</taxon>
    </lineage>
</organism>
<dbReference type="OrthoDB" id="290051at2"/>
<keyword evidence="1" id="KW-1133">Transmembrane helix</keyword>
<dbReference type="AlphaFoldDB" id="A0A502GNA9"/>
<accession>A0A502GNA9</accession>
<keyword evidence="1" id="KW-0812">Transmembrane</keyword>
<feature type="transmembrane region" description="Helical" evidence="1">
    <location>
        <begin position="12"/>
        <end position="32"/>
    </location>
</feature>
<gene>
    <name evidence="3" type="ORF">EAH73_17790</name>
</gene>
<evidence type="ECO:0000259" key="2">
    <source>
        <dbReference type="Pfam" id="PF01757"/>
    </source>
</evidence>
<keyword evidence="3" id="KW-0808">Transferase</keyword>
<feature type="transmembrane region" description="Helical" evidence="1">
    <location>
        <begin position="52"/>
        <end position="72"/>
    </location>
</feature>
<dbReference type="InterPro" id="IPR050879">
    <property type="entry name" value="Acyltransferase_3"/>
</dbReference>
<feature type="transmembrane region" description="Helical" evidence="1">
    <location>
        <begin position="84"/>
        <end position="105"/>
    </location>
</feature>
<feature type="transmembrane region" description="Helical" evidence="1">
    <location>
        <begin position="259"/>
        <end position="277"/>
    </location>
</feature>